<keyword evidence="3" id="KW-1185">Reference proteome</keyword>
<evidence type="ECO:0000313" key="3">
    <source>
        <dbReference type="Proteomes" id="UP000663873"/>
    </source>
</evidence>
<accession>A0A820NSK4</accession>
<sequence length="24" mass="2359">MQVDAALLGSNFGDMTAATDGSGE</sequence>
<reference evidence="2" key="1">
    <citation type="submission" date="2021-02" db="EMBL/GenBank/DDBJ databases">
        <authorList>
            <person name="Nowell W R."/>
        </authorList>
    </citation>
    <scope>NUCLEOTIDE SEQUENCE</scope>
</reference>
<comment type="caution">
    <text evidence="2">The sequence shown here is derived from an EMBL/GenBank/DDBJ whole genome shotgun (WGS) entry which is preliminary data.</text>
</comment>
<dbReference type="AlphaFoldDB" id="A0A820NSK4"/>
<organism evidence="2 3">
    <name type="scientific">Rotaria socialis</name>
    <dbReference type="NCBI Taxonomy" id="392032"/>
    <lineage>
        <taxon>Eukaryota</taxon>
        <taxon>Metazoa</taxon>
        <taxon>Spiralia</taxon>
        <taxon>Gnathifera</taxon>
        <taxon>Rotifera</taxon>
        <taxon>Eurotatoria</taxon>
        <taxon>Bdelloidea</taxon>
        <taxon>Philodinida</taxon>
        <taxon>Philodinidae</taxon>
        <taxon>Rotaria</taxon>
    </lineage>
</organism>
<evidence type="ECO:0000313" key="2">
    <source>
        <dbReference type="EMBL" id="CAF4393594.1"/>
    </source>
</evidence>
<protein>
    <submittedName>
        <fullName evidence="2">Uncharacterized protein</fullName>
    </submittedName>
</protein>
<evidence type="ECO:0000256" key="1">
    <source>
        <dbReference type="SAM" id="MobiDB-lite"/>
    </source>
</evidence>
<feature type="region of interest" description="Disordered" evidence="1">
    <location>
        <begin position="1"/>
        <end position="24"/>
    </location>
</feature>
<dbReference type="Proteomes" id="UP000663873">
    <property type="component" value="Unassembled WGS sequence"/>
</dbReference>
<dbReference type="EMBL" id="CAJOBP010003188">
    <property type="protein sequence ID" value="CAF4393594.1"/>
    <property type="molecule type" value="Genomic_DNA"/>
</dbReference>
<name>A0A820NSK4_9BILA</name>
<gene>
    <name evidence="2" type="ORF">UJA718_LOCUS18597</name>
</gene>
<feature type="non-terminal residue" evidence="2">
    <location>
        <position position="24"/>
    </location>
</feature>
<proteinExistence type="predicted"/>